<dbReference type="EMBL" id="MKZY01000006">
    <property type="protein sequence ID" value="OOO07810.1"/>
    <property type="molecule type" value="Genomic_DNA"/>
</dbReference>
<evidence type="ECO:0000313" key="11">
    <source>
        <dbReference type="EMBL" id="OOO07810.1"/>
    </source>
</evidence>
<dbReference type="SUPFAM" id="SSF103473">
    <property type="entry name" value="MFS general substrate transporter"/>
    <property type="match status" value="1"/>
</dbReference>
<accession>A0A1S9DFJ0</accession>
<sequence length="760" mass="81342">MHFKTLLLVSLASLAVSHPSANPDEAAVANNCGWPNGNCYDNNCHGELSSNRITCTSDATATTYSITCAPSPTASASDDDDDYECGLGPGFTLTDASPTTIMEMNDKPNFSMTINCSVAGTTSAVCTGIGDGPEANFPGTIISTIQQSEMSYLPVTITAGSVTSVAATASATTTTESGSKATTSAAQTASKSSASSSGSSSSSSAVSTGGMPQITGDAGMLFGGAVVALAAAVLKNGVSMRELVLLLSWLFGFRSMGSTKDLETNVSSAPLSSAGSSDRDDNYEVYQQTRALEYTPEEAKKVLRKIDLRLMPLLFLIYLLQYLDKNSLNFSSVYGLKEGTHLEGQDYSWLGSIFYFGYLVAQWPAGLALQKLPIGKFLSTTTIIWGGLLMTTPACYNFAGIAVNRFLLGVTEAVVNPGFVIMMSIWYTSSEQPLRLETYYCTNGIATMFGGLLGYAIGHITGGLPRWMYVFLIFGAVSLAIGIASLIFLPDLPSTAKFLTEREKAIAIDRVAINRQGVRNHHFKWYQVWQAARDPKTWLLFIMAVGAQVPNSALTSFTSIIVGSFGFDTLGTQYLQIPGGAVQFLTLLFGGMIATKYSGRFHSRSACMIFASLVCIIGSGLLVGLPDSNKWGRLVALWLCYFQGLGFSMSLTIVSSNIAGSTKKQVTGALLFTGYCVGNIIGPQTFKDSEAPGYHSAYVAMLVGYAVKLVSIIALYLYMYLENKRRDREALGSDGDESDGVEKGMLDQTEIDNKTFRYVL</sequence>
<proteinExistence type="inferred from homology"/>
<feature type="transmembrane region" description="Helical" evidence="8">
    <location>
        <begin position="666"/>
        <end position="686"/>
    </location>
</feature>
<dbReference type="PROSITE" id="PS50850">
    <property type="entry name" value="MFS"/>
    <property type="match status" value="1"/>
</dbReference>
<feature type="transmembrane region" description="Helical" evidence="8">
    <location>
        <begin position="574"/>
        <end position="594"/>
    </location>
</feature>
<dbReference type="Gene3D" id="1.20.1250.20">
    <property type="entry name" value="MFS general substrate transporter like domains"/>
    <property type="match status" value="2"/>
</dbReference>
<evidence type="ECO:0000256" key="5">
    <source>
        <dbReference type="ARBA" id="ARBA00023136"/>
    </source>
</evidence>
<feature type="domain" description="Major facilitator superfamily (MFS) profile" evidence="10">
    <location>
        <begin position="310"/>
        <end position="726"/>
    </location>
</feature>
<keyword evidence="4 8" id="KW-1133">Transmembrane helix</keyword>
<dbReference type="OrthoDB" id="6730379at2759"/>
<comment type="similarity">
    <text evidence="6">Belongs to the major facilitator superfamily. Allantoate permease family.</text>
</comment>
<feature type="transmembrane region" description="Helical" evidence="8">
    <location>
        <begin position="439"/>
        <end position="461"/>
    </location>
</feature>
<dbReference type="Proteomes" id="UP000190312">
    <property type="component" value="Unassembled WGS sequence"/>
</dbReference>
<evidence type="ECO:0000256" key="1">
    <source>
        <dbReference type="ARBA" id="ARBA00004141"/>
    </source>
</evidence>
<feature type="transmembrane region" description="Helical" evidence="8">
    <location>
        <begin position="631"/>
        <end position="654"/>
    </location>
</feature>
<evidence type="ECO:0000256" key="7">
    <source>
        <dbReference type="SAM" id="MobiDB-lite"/>
    </source>
</evidence>
<organism evidence="11 12">
    <name type="scientific">Aspergillus oryzae</name>
    <name type="common">Yellow koji mold</name>
    <dbReference type="NCBI Taxonomy" id="5062"/>
    <lineage>
        <taxon>Eukaryota</taxon>
        <taxon>Fungi</taxon>
        <taxon>Dikarya</taxon>
        <taxon>Ascomycota</taxon>
        <taxon>Pezizomycotina</taxon>
        <taxon>Eurotiomycetes</taxon>
        <taxon>Eurotiomycetidae</taxon>
        <taxon>Eurotiales</taxon>
        <taxon>Aspergillaceae</taxon>
        <taxon>Aspergillus</taxon>
        <taxon>Aspergillus subgen. Circumdati</taxon>
    </lineage>
</organism>
<dbReference type="Pfam" id="PF07690">
    <property type="entry name" value="MFS_1"/>
    <property type="match status" value="1"/>
</dbReference>
<dbReference type="PANTHER" id="PTHR43791">
    <property type="entry name" value="PERMEASE-RELATED"/>
    <property type="match status" value="1"/>
</dbReference>
<dbReference type="GO" id="GO:0022857">
    <property type="term" value="F:transmembrane transporter activity"/>
    <property type="evidence" value="ECO:0007669"/>
    <property type="project" value="InterPro"/>
</dbReference>
<comment type="subcellular location">
    <subcellularLocation>
        <location evidence="1">Membrane</location>
        <topology evidence="1">Multi-pass membrane protein</topology>
    </subcellularLocation>
</comment>
<feature type="transmembrane region" description="Helical" evidence="8">
    <location>
        <begin position="698"/>
        <end position="718"/>
    </location>
</feature>
<dbReference type="CDD" id="cd17327">
    <property type="entry name" value="MFS_FEN2_like"/>
    <property type="match status" value="1"/>
</dbReference>
<evidence type="ECO:0000313" key="12">
    <source>
        <dbReference type="Proteomes" id="UP000190312"/>
    </source>
</evidence>
<name>A0A1S9DFJ0_ASPOZ</name>
<dbReference type="GO" id="GO:0016020">
    <property type="term" value="C:membrane"/>
    <property type="evidence" value="ECO:0007669"/>
    <property type="project" value="UniProtKB-SubCell"/>
</dbReference>
<evidence type="ECO:0000256" key="6">
    <source>
        <dbReference type="ARBA" id="ARBA00037968"/>
    </source>
</evidence>
<dbReference type="VEuPathDB" id="FungiDB:AO090010000674"/>
<feature type="transmembrane region" description="Helical" evidence="8">
    <location>
        <begin position="377"/>
        <end position="399"/>
    </location>
</feature>
<keyword evidence="2" id="KW-0813">Transport</keyword>
<reference evidence="11 12" key="1">
    <citation type="submission" date="2016-10" db="EMBL/GenBank/DDBJ databases">
        <title>Genome sequencing of Aspergillus oryzae BCC7051.</title>
        <authorList>
            <person name="Thammarongtham C."/>
            <person name="Vorapreeda T."/>
            <person name="Nookaew I."/>
            <person name="Srisuk T."/>
            <person name="Land M."/>
            <person name="Jeennor S."/>
            <person name="Laoteng K."/>
        </authorList>
    </citation>
    <scope>NUCLEOTIDE SEQUENCE [LARGE SCALE GENOMIC DNA]</scope>
    <source>
        <strain evidence="11 12">BCC7051</strain>
    </source>
</reference>
<feature type="region of interest" description="Disordered" evidence="7">
    <location>
        <begin position="170"/>
        <end position="209"/>
    </location>
</feature>
<evidence type="ECO:0000256" key="3">
    <source>
        <dbReference type="ARBA" id="ARBA00022692"/>
    </source>
</evidence>
<feature type="transmembrane region" description="Helical" evidence="8">
    <location>
        <begin position="467"/>
        <end position="489"/>
    </location>
</feature>
<dbReference type="FunFam" id="1.20.1250.20:FF:000064">
    <property type="entry name" value="MFS allantoate transporter"/>
    <property type="match status" value="1"/>
</dbReference>
<dbReference type="FunFam" id="1.20.1250.20:FF:000934">
    <property type="entry name" value="Allantoate permease"/>
    <property type="match status" value="1"/>
</dbReference>
<feature type="transmembrane region" description="Helical" evidence="8">
    <location>
        <begin position="606"/>
        <end position="625"/>
    </location>
</feature>
<evidence type="ECO:0000256" key="2">
    <source>
        <dbReference type="ARBA" id="ARBA00022448"/>
    </source>
</evidence>
<evidence type="ECO:0000259" key="10">
    <source>
        <dbReference type="PROSITE" id="PS50850"/>
    </source>
</evidence>
<keyword evidence="3 8" id="KW-0812">Transmembrane</keyword>
<dbReference type="AlphaFoldDB" id="A0A1S9DFJ0"/>
<dbReference type="eggNOG" id="KOG2533">
    <property type="taxonomic scope" value="Eukaryota"/>
</dbReference>
<keyword evidence="5 8" id="KW-0472">Membrane</keyword>
<evidence type="ECO:0000256" key="8">
    <source>
        <dbReference type="SAM" id="Phobius"/>
    </source>
</evidence>
<keyword evidence="9" id="KW-0732">Signal</keyword>
<dbReference type="InterPro" id="IPR020846">
    <property type="entry name" value="MFS_dom"/>
</dbReference>
<protein>
    <submittedName>
        <fullName evidence="11">Major facilitator superfamily MFS_1</fullName>
    </submittedName>
</protein>
<dbReference type="PANTHER" id="PTHR43791:SF70">
    <property type="entry name" value="MAJOR FACILITATOR SUPERFAMILY (MFS) PROFILE DOMAIN-CONTAINING PROTEIN"/>
    <property type="match status" value="1"/>
</dbReference>
<comment type="caution">
    <text evidence="11">The sequence shown here is derived from an EMBL/GenBank/DDBJ whole genome shotgun (WGS) entry which is preliminary data.</text>
</comment>
<dbReference type="InterPro" id="IPR011701">
    <property type="entry name" value="MFS"/>
</dbReference>
<evidence type="ECO:0000256" key="9">
    <source>
        <dbReference type="SAM" id="SignalP"/>
    </source>
</evidence>
<gene>
    <name evidence="11" type="ORF">OAory_01043100</name>
</gene>
<dbReference type="InterPro" id="IPR036259">
    <property type="entry name" value="MFS_trans_sf"/>
</dbReference>
<evidence type="ECO:0000256" key="4">
    <source>
        <dbReference type="ARBA" id="ARBA00022989"/>
    </source>
</evidence>
<feature type="transmembrane region" description="Helical" evidence="8">
    <location>
        <begin position="405"/>
        <end position="427"/>
    </location>
</feature>
<feature type="chain" id="PRO_5010562531" evidence="9">
    <location>
        <begin position="18"/>
        <end position="760"/>
    </location>
</feature>
<dbReference type="VEuPathDB" id="FungiDB:AO090010000675"/>
<feature type="signal peptide" evidence="9">
    <location>
        <begin position="1"/>
        <end position="17"/>
    </location>
</feature>